<evidence type="ECO:0000256" key="5">
    <source>
        <dbReference type="ARBA" id="ARBA00048200"/>
    </source>
</evidence>
<evidence type="ECO:0000256" key="1">
    <source>
        <dbReference type="ARBA" id="ARBA00004781"/>
    </source>
</evidence>
<comment type="function">
    <text evidence="6">Catalyzes the reduction of dTDP-6-deoxy-L-lyxo-4-hexulose to yield dTDP-L-rhamnose.</text>
</comment>
<evidence type="ECO:0000313" key="8">
    <source>
        <dbReference type="EMBL" id="BEQ15885.1"/>
    </source>
</evidence>
<evidence type="ECO:0000313" key="9">
    <source>
        <dbReference type="Proteomes" id="UP001366166"/>
    </source>
</evidence>
<dbReference type="Gene3D" id="3.40.50.720">
    <property type="entry name" value="NAD(P)-binding Rossmann-like Domain"/>
    <property type="match status" value="1"/>
</dbReference>
<dbReference type="EC" id="1.1.1.133" evidence="3 6"/>
<evidence type="ECO:0000256" key="2">
    <source>
        <dbReference type="ARBA" id="ARBA00010944"/>
    </source>
</evidence>
<dbReference type="GO" id="GO:0019305">
    <property type="term" value="P:dTDP-rhamnose biosynthetic process"/>
    <property type="evidence" value="ECO:0007669"/>
    <property type="project" value="TreeGrafter"/>
</dbReference>
<dbReference type="Pfam" id="PF04321">
    <property type="entry name" value="RmlD_sub_bind"/>
    <property type="match status" value="1"/>
</dbReference>
<dbReference type="CDD" id="cd05254">
    <property type="entry name" value="dTDP_HR_like_SDR_e"/>
    <property type="match status" value="1"/>
</dbReference>
<name>A0AAU9EGE6_9BACT</name>
<comment type="similarity">
    <text evidence="2 6">Belongs to the dTDP-4-dehydrorhamnose reductase family.</text>
</comment>
<protein>
    <recommendedName>
        <fullName evidence="4 6">dTDP-4-dehydrorhamnose reductase</fullName>
        <ecNumber evidence="3 6">1.1.1.133</ecNumber>
    </recommendedName>
</protein>
<evidence type="ECO:0000259" key="7">
    <source>
        <dbReference type="Pfam" id="PF04321"/>
    </source>
</evidence>
<dbReference type="InterPro" id="IPR005913">
    <property type="entry name" value="dTDP_dehydrorham_reduct"/>
</dbReference>
<dbReference type="GO" id="GO:0008831">
    <property type="term" value="F:dTDP-4-dehydrorhamnose reductase activity"/>
    <property type="evidence" value="ECO:0007669"/>
    <property type="project" value="UniProtKB-EC"/>
</dbReference>
<dbReference type="InterPro" id="IPR029903">
    <property type="entry name" value="RmlD-like-bd"/>
</dbReference>
<keyword evidence="9" id="KW-1185">Reference proteome</keyword>
<gene>
    <name evidence="8" type="primary">rmlD/rfbD</name>
    <name evidence="8" type="ORF">FAK_29510</name>
</gene>
<dbReference type="PANTHER" id="PTHR10491:SF4">
    <property type="entry name" value="METHIONINE ADENOSYLTRANSFERASE 2 SUBUNIT BETA"/>
    <property type="match status" value="1"/>
</dbReference>
<dbReference type="KEGG" id="dmp:FAK_29510"/>
<evidence type="ECO:0000256" key="3">
    <source>
        <dbReference type="ARBA" id="ARBA00012929"/>
    </source>
</evidence>
<comment type="pathway">
    <text evidence="1 6">Carbohydrate biosynthesis; dTDP-L-rhamnose biosynthesis.</text>
</comment>
<dbReference type="EMBL" id="AP028679">
    <property type="protein sequence ID" value="BEQ15885.1"/>
    <property type="molecule type" value="Genomic_DNA"/>
</dbReference>
<dbReference type="Gene3D" id="3.90.25.10">
    <property type="entry name" value="UDP-galactose 4-epimerase, domain 1"/>
    <property type="match status" value="1"/>
</dbReference>
<dbReference type="SUPFAM" id="SSF51735">
    <property type="entry name" value="NAD(P)-binding Rossmann-fold domains"/>
    <property type="match status" value="1"/>
</dbReference>
<dbReference type="NCBIfam" id="TIGR01214">
    <property type="entry name" value="rmlD"/>
    <property type="match status" value="1"/>
</dbReference>
<evidence type="ECO:0000256" key="4">
    <source>
        <dbReference type="ARBA" id="ARBA00017099"/>
    </source>
</evidence>
<feature type="domain" description="RmlD-like substrate binding" evidence="7">
    <location>
        <begin position="6"/>
        <end position="294"/>
    </location>
</feature>
<sequence>MADNTKILLFGAGGMLGRELLGAPLPGGLSLVGLTRAQADITSPEQVDRALAEHRPGLVLNAAAFSNVDGAESQPKVALAVNAQGPGNLARACGQAGIPLLQVSTDYVFGGSGQTIPYREDDPPAPLNQYGLTKLRGEQLVRQACPSHLIVRTSWLFGALSRNFIHLMLELMRTRAAIKVVADQVGCPTSAGDLAQGLLRLAGLVLSQREPVWGTYHLSGPLVLNRYEFAQMIWAEACKRLDKDLVIEPVGSEAFAAPAKRPAYSALDCSKIEQTFGLAMEDWRPELARIVEYLQKSEQPPRV</sequence>
<dbReference type="GO" id="GO:0005829">
    <property type="term" value="C:cytosol"/>
    <property type="evidence" value="ECO:0007669"/>
    <property type="project" value="TreeGrafter"/>
</dbReference>
<reference evidence="9" key="1">
    <citation type="journal article" date="2023" name="Arch. Microbiol.">
        <title>Desulfoferula mesophilus gen. nov. sp. nov., a mesophilic sulfate-reducing bacterium isolated from a brackish lake sediment.</title>
        <authorList>
            <person name="Watanabe T."/>
            <person name="Yabe T."/>
            <person name="Tsuji J.M."/>
            <person name="Fukui M."/>
        </authorList>
    </citation>
    <scope>NUCLEOTIDE SEQUENCE [LARGE SCALE GENOMIC DNA]</scope>
    <source>
        <strain evidence="9">12FAK</strain>
    </source>
</reference>
<evidence type="ECO:0000256" key="6">
    <source>
        <dbReference type="RuleBase" id="RU364082"/>
    </source>
</evidence>
<keyword evidence="6" id="KW-0560">Oxidoreductase</keyword>
<dbReference type="Proteomes" id="UP001366166">
    <property type="component" value="Chromosome"/>
</dbReference>
<keyword evidence="6" id="KW-0521">NADP</keyword>
<dbReference type="PANTHER" id="PTHR10491">
    <property type="entry name" value="DTDP-4-DEHYDRORHAMNOSE REDUCTASE"/>
    <property type="match status" value="1"/>
</dbReference>
<accession>A0AAU9EGE6</accession>
<organism evidence="8 9">
    <name type="scientific">Desulfoferula mesophila</name>
    <dbReference type="NCBI Taxonomy" id="3058419"/>
    <lineage>
        <taxon>Bacteria</taxon>
        <taxon>Pseudomonadati</taxon>
        <taxon>Thermodesulfobacteriota</taxon>
        <taxon>Desulfarculia</taxon>
        <taxon>Desulfarculales</taxon>
        <taxon>Desulfarculaceae</taxon>
        <taxon>Desulfoferula</taxon>
    </lineage>
</organism>
<comment type="catalytic activity">
    <reaction evidence="5">
        <text>dTDP-beta-L-rhamnose + NADP(+) = dTDP-4-dehydro-beta-L-rhamnose + NADPH + H(+)</text>
        <dbReference type="Rhea" id="RHEA:21796"/>
        <dbReference type="ChEBI" id="CHEBI:15378"/>
        <dbReference type="ChEBI" id="CHEBI:57510"/>
        <dbReference type="ChEBI" id="CHEBI:57783"/>
        <dbReference type="ChEBI" id="CHEBI:58349"/>
        <dbReference type="ChEBI" id="CHEBI:62830"/>
        <dbReference type="EC" id="1.1.1.133"/>
    </reaction>
</comment>
<dbReference type="AlphaFoldDB" id="A0AAU9EGE6"/>
<dbReference type="RefSeq" id="WP_338600945.1">
    <property type="nucleotide sequence ID" value="NZ_AP028679.1"/>
</dbReference>
<proteinExistence type="inferred from homology"/>
<dbReference type="InterPro" id="IPR036291">
    <property type="entry name" value="NAD(P)-bd_dom_sf"/>
</dbReference>